<organism evidence="1">
    <name type="scientific">Siphoviridae sp. ctxc31</name>
    <dbReference type="NCBI Taxonomy" id="2826520"/>
    <lineage>
        <taxon>Viruses</taxon>
        <taxon>Duplodnaviria</taxon>
        <taxon>Heunggongvirae</taxon>
        <taxon>Uroviricota</taxon>
        <taxon>Caudoviricetes</taxon>
    </lineage>
</organism>
<sequence>MATKTIAWGDSIGGNISLTYTGTGNGTISASSTTKNTGTAVRTKTLTVKTTKGSPQKSIKLTIRQAFGKFRLTIHVNA</sequence>
<proteinExistence type="predicted"/>
<accession>A0A8S5MMT9</accession>
<dbReference type="GO" id="GO:0016787">
    <property type="term" value="F:hydrolase activity"/>
    <property type="evidence" value="ECO:0007669"/>
    <property type="project" value="UniProtKB-KW"/>
</dbReference>
<evidence type="ECO:0000313" key="1">
    <source>
        <dbReference type="EMBL" id="DAD83552.1"/>
    </source>
</evidence>
<dbReference type="EMBL" id="BK014938">
    <property type="protein sequence ID" value="DAD83552.1"/>
    <property type="molecule type" value="Genomic_DNA"/>
</dbReference>
<reference evidence="1" key="1">
    <citation type="journal article" date="2021" name="Proc. Natl. Acad. Sci. U.S.A.">
        <title>A Catalog of Tens of Thousands of Viruses from Human Metagenomes Reveals Hidden Associations with Chronic Diseases.</title>
        <authorList>
            <person name="Tisza M.J."/>
            <person name="Buck C.B."/>
        </authorList>
    </citation>
    <scope>NUCLEOTIDE SEQUENCE</scope>
    <source>
        <strain evidence="1">Ctxc31</strain>
    </source>
</reference>
<name>A0A8S5MMT9_9CAUD</name>
<protein>
    <submittedName>
        <fullName evidence="1">Acyl-CoA thoester hydrolase</fullName>
    </submittedName>
</protein>
<keyword evidence="1" id="KW-0378">Hydrolase</keyword>